<feature type="transmembrane region" description="Helical" evidence="1">
    <location>
        <begin position="94"/>
        <end position="114"/>
    </location>
</feature>
<feature type="transmembrane region" description="Helical" evidence="1">
    <location>
        <begin position="51"/>
        <end position="74"/>
    </location>
</feature>
<dbReference type="InterPro" id="IPR050623">
    <property type="entry name" value="Glucan_succinyl_AcylTrfase"/>
</dbReference>
<feature type="transmembrane region" description="Helical" evidence="1">
    <location>
        <begin position="228"/>
        <end position="246"/>
    </location>
</feature>
<feature type="transmembrane region" description="Helical" evidence="1">
    <location>
        <begin position="332"/>
        <end position="350"/>
    </location>
</feature>
<sequence>MWTANNPTGQLHYLNHLKLGLVVLVVLHHVAQPYGPPDWWYVQGTDRWQPLERFTVVNGAFFMSLFFAISAYLLPRSYERKGGRRFLLDRFRRVGAPFLFGVAAIVPLLMYLHHRTYGVYPEFSFAHLWFLQHLLVYAILYAAWRTLIQRRPVVQESRRLSGVTIAGFTAVIALGTYAIRIKWPVDTWIGILEFIQAEPSDLVQYGGLFVAGLLAYRYGWLTGITRRVGYTCLAIGGALAIAQYAAWPALSRVYAPGGTGVRSLVWSTVESAMCVTLCVGLVVLFREYANRPQALLARLGAVSFTVYIVHVPVVVVLQLLVRDLAAAPLVKFLLVGAVALPVSFALAAGLRRVPYLRAWVGA</sequence>
<feature type="transmembrane region" description="Helical" evidence="1">
    <location>
        <begin position="202"/>
        <end position="221"/>
    </location>
</feature>
<dbReference type="InterPro" id="IPR002656">
    <property type="entry name" value="Acyl_transf_3_dom"/>
</dbReference>
<comment type="caution">
    <text evidence="3">The sequence shown here is derived from an EMBL/GenBank/DDBJ whole genome shotgun (WGS) entry which is preliminary data.</text>
</comment>
<accession>A0ABN2EAW6</accession>
<proteinExistence type="predicted"/>
<dbReference type="Pfam" id="PF01757">
    <property type="entry name" value="Acyl_transf_3"/>
    <property type="match status" value="1"/>
</dbReference>
<organism evidence="3 4">
    <name type="scientific">Kribbella hippodromi</name>
    <dbReference type="NCBI Taxonomy" id="434347"/>
    <lineage>
        <taxon>Bacteria</taxon>
        <taxon>Bacillati</taxon>
        <taxon>Actinomycetota</taxon>
        <taxon>Actinomycetes</taxon>
        <taxon>Propionibacteriales</taxon>
        <taxon>Kribbellaceae</taxon>
        <taxon>Kribbella</taxon>
    </lineage>
</organism>
<dbReference type="GO" id="GO:0016746">
    <property type="term" value="F:acyltransferase activity"/>
    <property type="evidence" value="ECO:0007669"/>
    <property type="project" value="UniProtKB-KW"/>
</dbReference>
<evidence type="ECO:0000313" key="4">
    <source>
        <dbReference type="Proteomes" id="UP001501705"/>
    </source>
</evidence>
<dbReference type="EMBL" id="BAAAPH010000029">
    <property type="protein sequence ID" value="GAA1600943.1"/>
    <property type="molecule type" value="Genomic_DNA"/>
</dbReference>
<feature type="transmembrane region" description="Helical" evidence="1">
    <location>
        <begin position="160"/>
        <end position="179"/>
    </location>
</feature>
<dbReference type="PANTHER" id="PTHR36927">
    <property type="entry name" value="BLR4337 PROTEIN"/>
    <property type="match status" value="1"/>
</dbReference>
<feature type="transmembrane region" description="Helical" evidence="1">
    <location>
        <begin position="12"/>
        <end position="31"/>
    </location>
</feature>
<dbReference type="RefSeq" id="WP_344240095.1">
    <property type="nucleotide sequence ID" value="NZ_BAAAPH010000029.1"/>
</dbReference>
<evidence type="ECO:0000256" key="1">
    <source>
        <dbReference type="SAM" id="Phobius"/>
    </source>
</evidence>
<keyword evidence="3" id="KW-0012">Acyltransferase</keyword>
<keyword evidence="1" id="KW-0472">Membrane</keyword>
<gene>
    <name evidence="3" type="ORF">GCM10009804_66880</name>
</gene>
<feature type="transmembrane region" description="Helical" evidence="1">
    <location>
        <begin position="297"/>
        <end position="320"/>
    </location>
</feature>
<feature type="domain" description="Acyltransferase 3" evidence="2">
    <location>
        <begin position="12"/>
        <end position="347"/>
    </location>
</feature>
<keyword evidence="3" id="KW-0808">Transferase</keyword>
<evidence type="ECO:0000313" key="3">
    <source>
        <dbReference type="EMBL" id="GAA1600943.1"/>
    </source>
</evidence>
<keyword evidence="1" id="KW-1133">Transmembrane helix</keyword>
<feature type="transmembrane region" description="Helical" evidence="1">
    <location>
        <begin position="126"/>
        <end position="148"/>
    </location>
</feature>
<reference evidence="3 4" key="1">
    <citation type="journal article" date="2019" name="Int. J. Syst. Evol. Microbiol.">
        <title>The Global Catalogue of Microorganisms (GCM) 10K type strain sequencing project: providing services to taxonomists for standard genome sequencing and annotation.</title>
        <authorList>
            <consortium name="The Broad Institute Genomics Platform"/>
            <consortium name="The Broad Institute Genome Sequencing Center for Infectious Disease"/>
            <person name="Wu L."/>
            <person name="Ma J."/>
        </authorList>
    </citation>
    <scope>NUCLEOTIDE SEQUENCE [LARGE SCALE GENOMIC DNA]</scope>
    <source>
        <strain evidence="3 4">JCM 15572</strain>
    </source>
</reference>
<name>A0ABN2EAW6_9ACTN</name>
<feature type="transmembrane region" description="Helical" evidence="1">
    <location>
        <begin position="266"/>
        <end position="285"/>
    </location>
</feature>
<evidence type="ECO:0000259" key="2">
    <source>
        <dbReference type="Pfam" id="PF01757"/>
    </source>
</evidence>
<keyword evidence="1" id="KW-0812">Transmembrane</keyword>
<dbReference type="Proteomes" id="UP001501705">
    <property type="component" value="Unassembled WGS sequence"/>
</dbReference>
<protein>
    <submittedName>
        <fullName evidence="3">Acyltransferase</fullName>
    </submittedName>
</protein>
<keyword evidence="4" id="KW-1185">Reference proteome</keyword>